<evidence type="ECO:0000256" key="6">
    <source>
        <dbReference type="ARBA" id="ARBA00022741"/>
    </source>
</evidence>
<organism evidence="11 12">
    <name type="scientific">Borrelia maritima</name>
    <dbReference type="NCBI Taxonomy" id="2761123"/>
    <lineage>
        <taxon>Bacteria</taxon>
        <taxon>Pseudomonadati</taxon>
        <taxon>Spirochaetota</taxon>
        <taxon>Spirochaetia</taxon>
        <taxon>Spirochaetales</taxon>
        <taxon>Borreliaceae</taxon>
        <taxon>Borrelia</taxon>
    </lineage>
</organism>
<evidence type="ECO:0000256" key="7">
    <source>
        <dbReference type="ARBA" id="ARBA00022840"/>
    </source>
</evidence>
<feature type="domain" description="ABC transporter" evidence="10">
    <location>
        <begin position="6"/>
        <end position="241"/>
    </location>
</feature>
<evidence type="ECO:0000313" key="12">
    <source>
        <dbReference type="Proteomes" id="UP000326393"/>
    </source>
</evidence>
<keyword evidence="7 11" id="KW-0067">ATP-binding</keyword>
<protein>
    <submittedName>
        <fullName evidence="11">ABC transporter ATP-binding protein</fullName>
    </submittedName>
</protein>
<keyword evidence="3" id="KW-1003">Cell membrane</keyword>
<dbReference type="InterPro" id="IPR017871">
    <property type="entry name" value="ABC_transporter-like_CS"/>
</dbReference>
<evidence type="ECO:0000313" key="11">
    <source>
        <dbReference type="EMBL" id="QFI14775.1"/>
    </source>
</evidence>
<dbReference type="OrthoDB" id="304830at2"/>
<dbReference type="InterPro" id="IPR050107">
    <property type="entry name" value="ABC_carbohydrate_import_ATPase"/>
</dbReference>
<keyword evidence="9" id="KW-0472">Membrane</keyword>
<keyword evidence="8" id="KW-1278">Translocase</keyword>
<dbReference type="InterPro" id="IPR003593">
    <property type="entry name" value="AAA+_ATPase"/>
</dbReference>
<dbReference type="AlphaFoldDB" id="A0A5J6WDF0"/>
<evidence type="ECO:0000259" key="10">
    <source>
        <dbReference type="PROSITE" id="PS50893"/>
    </source>
</evidence>
<dbReference type="FunFam" id="3.40.50.300:FF:000127">
    <property type="entry name" value="Ribose import ATP-binding protein RbsA"/>
    <property type="match status" value="1"/>
</dbReference>
<keyword evidence="12" id="KW-1185">Reference proteome</keyword>
<reference evidence="11 12" key="2">
    <citation type="journal article" date="2020" name="Int. J. Syst. Evol. Microbiol.">
        <title>Borrelia maritima sp. nov., a novel species of the Borrelia burgdorferi sensu lato complex, occupying a basal position to North American species.</title>
        <authorList>
            <person name="Margos G."/>
            <person name="Fedorova N."/>
            <person name="Becker N.S."/>
            <person name="Kleinjan J.E."/>
            <person name="Marosevic D."/>
            <person name="Krebs S."/>
            <person name="Hui L."/>
            <person name="Fingerle V."/>
            <person name="Lane R.S."/>
        </authorList>
    </citation>
    <scope>NUCLEOTIDE SEQUENCE [LARGE SCALE GENOMIC DNA]</scope>
    <source>
        <strain evidence="11 12">CA690</strain>
    </source>
</reference>
<dbReference type="GO" id="GO:0016887">
    <property type="term" value="F:ATP hydrolysis activity"/>
    <property type="evidence" value="ECO:0007669"/>
    <property type="project" value="InterPro"/>
</dbReference>
<dbReference type="GO" id="GO:0005886">
    <property type="term" value="C:plasma membrane"/>
    <property type="evidence" value="ECO:0007669"/>
    <property type="project" value="UniProtKB-SubCell"/>
</dbReference>
<dbReference type="InterPro" id="IPR027417">
    <property type="entry name" value="P-loop_NTPase"/>
</dbReference>
<keyword evidence="6" id="KW-0547">Nucleotide-binding</keyword>
<evidence type="ECO:0000256" key="8">
    <source>
        <dbReference type="ARBA" id="ARBA00022967"/>
    </source>
</evidence>
<sequence>MKEDILVLENITKRYGDFVANDNVSIKFRPGEVHAILGENGAGKTTLMKTIYGIHQVNSGRIILKGQEVSFKDSSEAIQNGIGMVFQHFMLIPQFTAVQNIILGYENSKFGFLDYKQAKSKIKHLSEKYGLKIDLEKKVEDLSVGMEQKIEILKVLYRNADIIIFDEPTAVLAPSEVDEFMNILKVLTQEGHTVILITHKIKEIRSIAKQCTIMRLGKVVSTVNIAEIDDKDLTKLMIGKEIALRSSKIQFRGHFNVLEIRNLSVKDERGVLKVKDVDLNLKNGEILGISGIEGSGQEDLVDAILGLKSIFKGDILKKNSSGSLESLKGLTIKQIIDKKIGSIPSDRQRHGLILEFNVMQNIGLKSFDDPDYLKLKKIPSKVNFDLKKLNFFNFIKRQFDKVKRQFVGFDLKILKKLSNQLVNYFDIRPRGILNKVKYLSGGNQQKVIIAREVSLEPDILLAIQPTRGLDVGAVENIYKRIIEQRDAGRSVLLVSLELDELVNVCDRIAVMHDGRIVGILEDNFDIDLIGKMMIGLS</sequence>
<dbReference type="RefSeq" id="WP_151552578.1">
    <property type="nucleotide sequence ID" value="NZ_CP044535.1"/>
</dbReference>
<dbReference type="SMART" id="SM00382">
    <property type="entry name" value="AAA"/>
    <property type="match status" value="1"/>
</dbReference>
<evidence type="ECO:0000256" key="9">
    <source>
        <dbReference type="ARBA" id="ARBA00023136"/>
    </source>
</evidence>
<name>A0A5J6WDF0_9SPIR</name>
<reference evidence="12" key="1">
    <citation type="submission" date="2019-10" db="EMBL/GenBank/DDBJ databases">
        <title>Borrelia maritima sp. nov., a novel species of the Borrelia burgdorferi sensu lato complex, occupies a basal position to North American species.</title>
        <authorList>
            <person name="Margos G."/>
            <person name="Fedorova N."/>
            <person name="Becker N.S."/>
            <person name="Kleinjan J.E."/>
            <person name="Marosevic D."/>
            <person name="Krebs S."/>
            <person name="Hui L."/>
            <person name="Fingerle V."/>
            <person name="Lane R.S."/>
        </authorList>
    </citation>
    <scope>NUCLEOTIDE SEQUENCE [LARGE SCALE GENOMIC DNA]</scope>
    <source>
        <strain evidence="12">CA690</strain>
    </source>
</reference>
<evidence type="ECO:0000256" key="3">
    <source>
        <dbReference type="ARBA" id="ARBA00022475"/>
    </source>
</evidence>
<keyword evidence="4" id="KW-0762">Sugar transport</keyword>
<dbReference type="PANTHER" id="PTHR43790:SF4">
    <property type="entry name" value="GUANOSINE IMPORT ATP-BINDING PROTEIN NUPO"/>
    <property type="match status" value="1"/>
</dbReference>
<dbReference type="Proteomes" id="UP000326393">
    <property type="component" value="Chromosome"/>
</dbReference>
<dbReference type="PROSITE" id="PS50893">
    <property type="entry name" value="ABC_TRANSPORTER_2"/>
    <property type="match status" value="2"/>
</dbReference>
<gene>
    <name evidence="11" type="ORF">DB723_03410</name>
</gene>
<dbReference type="CDD" id="cd03216">
    <property type="entry name" value="ABC_Carb_Monos_I"/>
    <property type="match status" value="1"/>
</dbReference>
<dbReference type="PROSITE" id="PS00211">
    <property type="entry name" value="ABC_TRANSPORTER_1"/>
    <property type="match status" value="1"/>
</dbReference>
<evidence type="ECO:0000256" key="1">
    <source>
        <dbReference type="ARBA" id="ARBA00004202"/>
    </source>
</evidence>
<dbReference type="Pfam" id="PF00005">
    <property type="entry name" value="ABC_tran"/>
    <property type="match status" value="2"/>
</dbReference>
<dbReference type="Gene3D" id="3.40.50.300">
    <property type="entry name" value="P-loop containing nucleotide triphosphate hydrolases"/>
    <property type="match status" value="2"/>
</dbReference>
<evidence type="ECO:0000256" key="5">
    <source>
        <dbReference type="ARBA" id="ARBA00022737"/>
    </source>
</evidence>
<feature type="domain" description="ABC transporter" evidence="10">
    <location>
        <begin position="258"/>
        <end position="536"/>
    </location>
</feature>
<accession>A0A5J6WDF0</accession>
<dbReference type="EMBL" id="CP044535">
    <property type="protein sequence ID" value="QFI14775.1"/>
    <property type="molecule type" value="Genomic_DNA"/>
</dbReference>
<dbReference type="SUPFAM" id="SSF52540">
    <property type="entry name" value="P-loop containing nucleoside triphosphate hydrolases"/>
    <property type="match status" value="2"/>
</dbReference>
<dbReference type="PANTHER" id="PTHR43790">
    <property type="entry name" value="CARBOHYDRATE TRANSPORT ATP-BINDING PROTEIN MG119-RELATED"/>
    <property type="match status" value="1"/>
</dbReference>
<evidence type="ECO:0000256" key="4">
    <source>
        <dbReference type="ARBA" id="ARBA00022597"/>
    </source>
</evidence>
<dbReference type="InterPro" id="IPR003439">
    <property type="entry name" value="ABC_transporter-like_ATP-bd"/>
</dbReference>
<keyword evidence="2" id="KW-0813">Transport</keyword>
<dbReference type="KEGG" id="bmat:DB723_03410"/>
<dbReference type="GO" id="GO:0005524">
    <property type="term" value="F:ATP binding"/>
    <property type="evidence" value="ECO:0007669"/>
    <property type="project" value="UniProtKB-KW"/>
</dbReference>
<dbReference type="CDD" id="cd03215">
    <property type="entry name" value="ABC_Carb_Monos_II"/>
    <property type="match status" value="1"/>
</dbReference>
<proteinExistence type="predicted"/>
<evidence type="ECO:0000256" key="2">
    <source>
        <dbReference type="ARBA" id="ARBA00022448"/>
    </source>
</evidence>
<comment type="subcellular location">
    <subcellularLocation>
        <location evidence="1">Cell membrane</location>
        <topology evidence="1">Peripheral membrane protein</topology>
    </subcellularLocation>
</comment>
<keyword evidence="5" id="KW-0677">Repeat</keyword>